<proteinExistence type="inferred from homology"/>
<dbReference type="NCBIfam" id="TIGR00172">
    <property type="entry name" value="maf"/>
    <property type="match status" value="1"/>
</dbReference>
<dbReference type="EMBL" id="QXWK01000008">
    <property type="protein sequence ID" value="NBH60997.1"/>
    <property type="molecule type" value="Genomic_DNA"/>
</dbReference>
<evidence type="ECO:0000313" key="3">
    <source>
        <dbReference type="EMBL" id="NBH60997.1"/>
    </source>
</evidence>
<feature type="site" description="Important for substrate specificity" evidence="2">
    <location>
        <position position="155"/>
    </location>
</feature>
<feature type="site" description="Important for substrate specificity" evidence="2">
    <location>
        <position position="72"/>
    </location>
</feature>
<comment type="similarity">
    <text evidence="2">Belongs to the Maf family. YhdE subfamily.</text>
</comment>
<reference evidence="3 4" key="1">
    <citation type="submission" date="2018-08" db="EMBL/GenBank/DDBJ databases">
        <title>Murine metabolic-syndrome-specific gut microbial biobank.</title>
        <authorList>
            <person name="Liu C."/>
        </authorList>
    </citation>
    <scope>NUCLEOTIDE SEQUENCE [LARGE SCALE GENOMIC DNA]</scope>
    <source>
        <strain evidence="3 4">28</strain>
    </source>
</reference>
<dbReference type="PANTHER" id="PTHR43213">
    <property type="entry name" value="BIFUNCTIONAL DTTP/UTP PYROPHOSPHATASE/METHYLTRANSFERASE PROTEIN-RELATED"/>
    <property type="match status" value="1"/>
</dbReference>
<dbReference type="GO" id="GO:0009117">
    <property type="term" value="P:nucleotide metabolic process"/>
    <property type="evidence" value="ECO:0007669"/>
    <property type="project" value="UniProtKB-KW"/>
</dbReference>
<comment type="catalytic activity">
    <reaction evidence="2">
        <text>dTTP + H2O = dTMP + diphosphate + H(+)</text>
        <dbReference type="Rhea" id="RHEA:28534"/>
        <dbReference type="ChEBI" id="CHEBI:15377"/>
        <dbReference type="ChEBI" id="CHEBI:15378"/>
        <dbReference type="ChEBI" id="CHEBI:33019"/>
        <dbReference type="ChEBI" id="CHEBI:37568"/>
        <dbReference type="ChEBI" id="CHEBI:63528"/>
        <dbReference type="EC" id="3.6.1.9"/>
    </reaction>
</comment>
<dbReference type="GO" id="GO:0005737">
    <property type="term" value="C:cytoplasm"/>
    <property type="evidence" value="ECO:0007669"/>
    <property type="project" value="UniProtKB-SubCell"/>
</dbReference>
<evidence type="ECO:0000256" key="1">
    <source>
        <dbReference type="ARBA" id="ARBA00022801"/>
    </source>
</evidence>
<comment type="catalytic activity">
    <reaction evidence="2">
        <text>UTP + H2O = UMP + diphosphate + H(+)</text>
        <dbReference type="Rhea" id="RHEA:29395"/>
        <dbReference type="ChEBI" id="CHEBI:15377"/>
        <dbReference type="ChEBI" id="CHEBI:15378"/>
        <dbReference type="ChEBI" id="CHEBI:33019"/>
        <dbReference type="ChEBI" id="CHEBI:46398"/>
        <dbReference type="ChEBI" id="CHEBI:57865"/>
        <dbReference type="EC" id="3.6.1.9"/>
    </reaction>
</comment>
<keyword evidence="1 2" id="KW-0378">Hydrolase</keyword>
<dbReference type="AlphaFoldDB" id="A0A845QJY1"/>
<dbReference type="Pfam" id="PF02545">
    <property type="entry name" value="Maf"/>
    <property type="match status" value="1"/>
</dbReference>
<keyword evidence="2" id="KW-0963">Cytoplasm</keyword>
<comment type="subcellular location">
    <subcellularLocation>
        <location evidence="2">Cytoplasm</location>
    </subcellularLocation>
</comment>
<comment type="caution">
    <text evidence="2">Lacks conserved residue(s) required for the propagation of feature annotation.</text>
</comment>
<organism evidence="3 4">
    <name type="scientific">Anaerotruncus colihominis</name>
    <dbReference type="NCBI Taxonomy" id="169435"/>
    <lineage>
        <taxon>Bacteria</taxon>
        <taxon>Bacillati</taxon>
        <taxon>Bacillota</taxon>
        <taxon>Clostridia</taxon>
        <taxon>Eubacteriales</taxon>
        <taxon>Oscillospiraceae</taxon>
        <taxon>Anaerotruncus</taxon>
    </lineage>
</organism>
<dbReference type="InterPro" id="IPR029001">
    <property type="entry name" value="ITPase-like_fam"/>
</dbReference>
<protein>
    <recommendedName>
        <fullName evidence="2">dTTP/UTP pyrophosphatase</fullName>
        <shortName evidence="2">dTTPase/UTPase</shortName>
        <ecNumber evidence="2">3.6.1.9</ecNumber>
    </recommendedName>
    <alternativeName>
        <fullName evidence="2">Nucleoside triphosphate pyrophosphatase</fullName>
    </alternativeName>
    <alternativeName>
        <fullName evidence="2">Nucleotide pyrophosphatase</fullName>
        <shortName evidence="2">Nucleotide PPase</shortName>
    </alternativeName>
</protein>
<dbReference type="CDD" id="cd00555">
    <property type="entry name" value="Maf"/>
    <property type="match status" value="1"/>
</dbReference>
<dbReference type="EC" id="3.6.1.9" evidence="2"/>
<evidence type="ECO:0000256" key="2">
    <source>
        <dbReference type="HAMAP-Rule" id="MF_00528"/>
    </source>
</evidence>
<sequence>MKKTIILASSSPRRIEMMHKHGYNPTIMPADIDETLPKNISAKDAVMFLALKKALYVEQKAAPGSIIIAADTVVYKDGILGKPENRSDAARMLRKIKNTSHQVATGVAILIAGESTRNVCYDIMEVFCKDFNDDELSAYLDTDEPYDKAGAYAIQGIFAKHIDHWNGSFNTVVGFPWELIQLKLKELLTSEN</sequence>
<dbReference type="InterPro" id="IPR003697">
    <property type="entry name" value="Maf-like"/>
</dbReference>
<dbReference type="PANTHER" id="PTHR43213:SF4">
    <property type="entry name" value="7-METHYL-GTP PYROPHOSPHATASE"/>
    <property type="match status" value="1"/>
</dbReference>
<gene>
    <name evidence="3" type="primary">maf</name>
    <name evidence="3" type="ORF">D0435_04940</name>
</gene>
<feature type="site" description="Important for substrate specificity" evidence="2">
    <location>
        <position position="13"/>
    </location>
</feature>
<dbReference type="PIRSF" id="PIRSF006305">
    <property type="entry name" value="Maf"/>
    <property type="match status" value="1"/>
</dbReference>
<keyword evidence="2" id="KW-0546">Nucleotide metabolism</keyword>
<dbReference type="HAMAP" id="MF_00528">
    <property type="entry name" value="Maf"/>
    <property type="match status" value="1"/>
</dbReference>
<dbReference type="GO" id="GO:0047429">
    <property type="term" value="F:nucleoside triphosphate diphosphatase activity"/>
    <property type="evidence" value="ECO:0007669"/>
    <property type="project" value="UniProtKB-EC"/>
</dbReference>
<evidence type="ECO:0000313" key="4">
    <source>
        <dbReference type="Proteomes" id="UP000446866"/>
    </source>
</evidence>
<dbReference type="SUPFAM" id="SSF52972">
    <property type="entry name" value="ITPase-like"/>
    <property type="match status" value="1"/>
</dbReference>
<keyword evidence="4" id="KW-1185">Reference proteome</keyword>
<dbReference type="Gene3D" id="3.90.950.10">
    <property type="match status" value="1"/>
</dbReference>
<comment type="caution">
    <text evidence="3">The sequence shown here is derived from an EMBL/GenBank/DDBJ whole genome shotgun (WGS) entry which is preliminary data.</text>
</comment>
<name>A0A845QJY1_9FIRM</name>
<accession>A0A845QJY1</accession>
<comment type="function">
    <text evidence="2">Nucleoside triphosphate pyrophosphatase that hydrolyzes dTTP and UTP. May have a dual role in cell division arrest and in preventing the incorporation of modified nucleotides into cellular nucleic acids.</text>
</comment>
<feature type="active site" description="Proton acceptor" evidence="2">
    <location>
        <position position="71"/>
    </location>
</feature>
<comment type="cofactor">
    <cofactor evidence="2">
        <name>a divalent metal cation</name>
        <dbReference type="ChEBI" id="CHEBI:60240"/>
    </cofactor>
</comment>
<dbReference type="RefSeq" id="WP_160201269.1">
    <property type="nucleotide sequence ID" value="NZ_QXWK01000008.1"/>
</dbReference>
<dbReference type="Proteomes" id="UP000446866">
    <property type="component" value="Unassembled WGS sequence"/>
</dbReference>